<dbReference type="Proteomes" id="UP000325161">
    <property type="component" value="Chromosome"/>
</dbReference>
<evidence type="ECO:0000259" key="4">
    <source>
        <dbReference type="PROSITE" id="PS51782"/>
    </source>
</evidence>
<dbReference type="GO" id="GO:0009279">
    <property type="term" value="C:cell outer membrane"/>
    <property type="evidence" value="ECO:0007669"/>
    <property type="project" value="TreeGrafter"/>
</dbReference>
<keyword evidence="6" id="KW-1185">Reference proteome</keyword>
<evidence type="ECO:0000313" key="5">
    <source>
        <dbReference type="EMBL" id="QEI05980.1"/>
    </source>
</evidence>
<dbReference type="Pfam" id="PF01551">
    <property type="entry name" value="Peptidase_M23"/>
    <property type="match status" value="1"/>
</dbReference>
<reference evidence="5 6" key="1">
    <citation type="submission" date="2019-08" db="EMBL/GenBank/DDBJ databases">
        <title>Amphibian skin-associated Pigmentiphaga: genome sequence and occurrence across geography and hosts.</title>
        <authorList>
            <person name="Bletz M.C."/>
            <person name="Bunk B."/>
            <person name="Sproeer C."/>
            <person name="Biwer P."/>
            <person name="Reiter S."/>
            <person name="Rabemananjara F.C.E."/>
            <person name="Schulz S."/>
            <person name="Overmann J."/>
            <person name="Vences M."/>
        </authorList>
    </citation>
    <scope>NUCLEOTIDE SEQUENCE [LARGE SCALE GENOMIC DNA]</scope>
    <source>
        <strain evidence="5 6">Mada1488</strain>
    </source>
</reference>
<dbReference type="Gene3D" id="3.10.350.10">
    <property type="entry name" value="LysM domain"/>
    <property type="match status" value="1"/>
</dbReference>
<dbReference type="GO" id="GO:0004222">
    <property type="term" value="F:metalloendopeptidase activity"/>
    <property type="evidence" value="ECO:0007669"/>
    <property type="project" value="TreeGrafter"/>
</dbReference>
<dbReference type="PANTHER" id="PTHR21666">
    <property type="entry name" value="PEPTIDASE-RELATED"/>
    <property type="match status" value="1"/>
</dbReference>
<dbReference type="Pfam" id="PF01476">
    <property type="entry name" value="LysM"/>
    <property type="match status" value="1"/>
</dbReference>
<accession>A0A5C0AYM4</accession>
<gene>
    <name evidence="5" type="ORF">FXN63_09110</name>
</gene>
<dbReference type="RefSeq" id="WP_148814363.1">
    <property type="nucleotide sequence ID" value="NZ_CP043046.1"/>
</dbReference>
<feature type="signal peptide" evidence="3">
    <location>
        <begin position="1"/>
        <end position="38"/>
    </location>
</feature>
<sequence length="320" mass="32845">MLNRRTPGQKHETKPATARLAGLVYRGAVCGLAALALAACTTPPRRTAAPVVEHTGSSPVMSAPDTSSGSAAAATPSTGGVYVVKPGDSLRRIATAYGVDWRDLQQWNNLPDPNHLVPGQELRLHGAGGTAPVASGPVPAAPPAGTVQTNPIGGGGASQSRPLDAAPGTGVSDGAPAPATATKPPAPSAPVVRGDGPDERIDWAWPANGKLIEGFNEARNKGLDIGGNLGDPVLAAADGKVVYSGSGLRGYGNLIIIKHNNTYLSAYAHNRALLVKEGQEIKRGQRIAELGQTDAATPRVHFEIRRQGKPVDPAGFLPAR</sequence>
<evidence type="ECO:0000256" key="2">
    <source>
        <dbReference type="SAM" id="MobiDB-lite"/>
    </source>
</evidence>
<dbReference type="SUPFAM" id="SSF51261">
    <property type="entry name" value="Duplicated hybrid motif"/>
    <property type="match status" value="1"/>
</dbReference>
<keyword evidence="3" id="KW-0732">Signal</keyword>
<feature type="domain" description="LysM" evidence="4">
    <location>
        <begin position="80"/>
        <end position="124"/>
    </location>
</feature>
<dbReference type="KEGG" id="pacr:FXN63_09110"/>
<dbReference type="InterPro" id="IPR011055">
    <property type="entry name" value="Dup_hybrid_motif"/>
</dbReference>
<dbReference type="CDD" id="cd12797">
    <property type="entry name" value="M23_peptidase"/>
    <property type="match status" value="1"/>
</dbReference>
<dbReference type="PROSITE" id="PS51782">
    <property type="entry name" value="LYSM"/>
    <property type="match status" value="1"/>
</dbReference>
<evidence type="ECO:0000313" key="6">
    <source>
        <dbReference type="Proteomes" id="UP000325161"/>
    </source>
</evidence>
<dbReference type="InterPro" id="IPR050570">
    <property type="entry name" value="Cell_wall_metabolism_enzyme"/>
</dbReference>
<dbReference type="GO" id="GO:0032153">
    <property type="term" value="C:cell division site"/>
    <property type="evidence" value="ECO:0007669"/>
    <property type="project" value="TreeGrafter"/>
</dbReference>
<feature type="region of interest" description="Disordered" evidence="2">
    <location>
        <begin position="49"/>
        <end position="78"/>
    </location>
</feature>
<dbReference type="OrthoDB" id="9795421at2"/>
<evidence type="ECO:0000256" key="3">
    <source>
        <dbReference type="SAM" id="SignalP"/>
    </source>
</evidence>
<dbReference type="PANTHER" id="PTHR21666:SF263">
    <property type="entry name" value="MUREIN HYDROLASE ACTIVATOR NLPD"/>
    <property type="match status" value="1"/>
</dbReference>
<dbReference type="AlphaFoldDB" id="A0A5C0AYM4"/>
<dbReference type="Gene3D" id="2.70.70.10">
    <property type="entry name" value="Glucose Permease (Domain IIA)"/>
    <property type="match status" value="1"/>
</dbReference>
<evidence type="ECO:0000256" key="1">
    <source>
        <dbReference type="ARBA" id="ARBA00038420"/>
    </source>
</evidence>
<proteinExistence type="inferred from homology"/>
<dbReference type="InterPro" id="IPR016047">
    <property type="entry name" value="M23ase_b-sheet_dom"/>
</dbReference>
<feature type="compositionally biased region" description="Low complexity" evidence="2">
    <location>
        <begin position="62"/>
        <end position="78"/>
    </location>
</feature>
<dbReference type="InterPro" id="IPR036779">
    <property type="entry name" value="LysM_dom_sf"/>
</dbReference>
<protein>
    <submittedName>
        <fullName evidence="5">Peptidoglycan DD-metalloendopeptidase family protein</fullName>
    </submittedName>
</protein>
<feature type="region of interest" description="Disordered" evidence="2">
    <location>
        <begin position="145"/>
        <end position="198"/>
    </location>
</feature>
<dbReference type="CDD" id="cd00118">
    <property type="entry name" value="LysM"/>
    <property type="match status" value="1"/>
</dbReference>
<comment type="similarity">
    <text evidence="1">Belongs to the E.coli NlpD/Haemophilus LppB family.</text>
</comment>
<dbReference type="SUPFAM" id="SSF54106">
    <property type="entry name" value="LysM domain"/>
    <property type="match status" value="1"/>
</dbReference>
<name>A0A5C0AYM4_9BURK</name>
<organism evidence="5 6">
    <name type="scientific">Pigmentiphaga aceris</name>
    <dbReference type="NCBI Taxonomy" id="1940612"/>
    <lineage>
        <taxon>Bacteria</taxon>
        <taxon>Pseudomonadati</taxon>
        <taxon>Pseudomonadota</taxon>
        <taxon>Betaproteobacteria</taxon>
        <taxon>Burkholderiales</taxon>
        <taxon>Alcaligenaceae</taxon>
        <taxon>Pigmentiphaga</taxon>
    </lineage>
</organism>
<dbReference type="InterPro" id="IPR018392">
    <property type="entry name" value="LysM"/>
</dbReference>
<dbReference type="EMBL" id="CP043046">
    <property type="protein sequence ID" value="QEI05980.1"/>
    <property type="molecule type" value="Genomic_DNA"/>
</dbReference>
<feature type="chain" id="PRO_5022832068" evidence="3">
    <location>
        <begin position="39"/>
        <end position="320"/>
    </location>
</feature>
<dbReference type="SMART" id="SM00257">
    <property type="entry name" value="LysM"/>
    <property type="match status" value="1"/>
</dbReference>